<evidence type="ECO:0000256" key="1">
    <source>
        <dbReference type="ARBA" id="ARBA00004147"/>
    </source>
</evidence>
<evidence type="ECO:0000256" key="4">
    <source>
        <dbReference type="ARBA" id="ARBA00022741"/>
    </source>
</evidence>
<comment type="subcellular location">
    <subcellularLocation>
        <location evidence="1">Host nucleus</location>
    </subcellularLocation>
</comment>
<evidence type="ECO:0000256" key="5">
    <source>
        <dbReference type="ARBA" id="ARBA00022840"/>
    </source>
</evidence>
<dbReference type="EMBL" id="MW046616">
    <property type="protein sequence ID" value="QTE04090.1"/>
    <property type="molecule type" value="Genomic_DNA"/>
</dbReference>
<sequence>MSKINQYVEQVPFINLRQLARELCREYRSICGSTHYILSDIFYEIDYSELDQVLENTRDNPNRFYGIIFHEEKEERGHLHFYHSCPYTGSHCRCIGLRFIRNRKQRSRRKVLQSDQCSEEWWFNWLQYYCRESRSIVELLIGKTSFTRSLYRLKNIPGYQGNQIENTLRDVEGSEFSCEGSNTRKRKRNPENDEQAEETDNGVNIQRQKSESLLRPGWKKKMKDNNALVSNLENILCVPIISTCELPVWINDKILSFYDTNDADYRRAVNFVNRKFINLSFEDIRDITESANPNYYARQENHYYNRQESYEVVYKLLLHQYQTEIEVKKFVKRLYDICEKKIEKKNTIIFSGPPNAGKTYFSMFFLAFYINVGHIANFTRGQNFPLNDACHRRILFWNEPSICPSQYDTVKMLLGGDPCPAKKKYSDDITISRTPVIINTNNERLFSNQEVWNTRVYHERWTTAPFLKKCNRYPLPTAYIDLINRFID</sequence>
<dbReference type="InterPro" id="IPR027417">
    <property type="entry name" value="P-loop_NTPase"/>
</dbReference>
<dbReference type="GO" id="GO:0019079">
    <property type="term" value="P:viral genome replication"/>
    <property type="evidence" value="ECO:0007669"/>
    <property type="project" value="InterPro"/>
</dbReference>
<evidence type="ECO:0000256" key="6">
    <source>
        <dbReference type="SAM" id="MobiDB-lite"/>
    </source>
</evidence>
<keyword evidence="4" id="KW-0547">Nucleotide-binding</keyword>
<organism evidence="8">
    <name type="scientific">Motacilla cinerea ambidensovirus</name>
    <dbReference type="NCBI Taxonomy" id="2794458"/>
    <lineage>
        <taxon>Viruses</taxon>
        <taxon>Monodnaviria</taxon>
        <taxon>Shotokuvirae</taxon>
        <taxon>Cossaviricota</taxon>
        <taxon>Quintoviricetes</taxon>
        <taxon>Piccovirales</taxon>
        <taxon>Parvoviridae</taxon>
        <taxon>Densovirinae</taxon>
        <taxon>Ambidensovirus</taxon>
    </lineage>
</organism>
<dbReference type="GO" id="GO:0042025">
    <property type="term" value="C:host cell nucleus"/>
    <property type="evidence" value="ECO:0007669"/>
    <property type="project" value="UniProtKB-SubCell"/>
</dbReference>
<evidence type="ECO:0000256" key="2">
    <source>
        <dbReference type="ARBA" id="ARBA00022562"/>
    </source>
</evidence>
<reference evidence="8" key="1">
    <citation type="submission" date="2020-09" db="EMBL/GenBank/DDBJ databases">
        <authorList>
            <person name="Dai Z."/>
            <person name="Yang S."/>
            <person name="Zhang W."/>
        </authorList>
    </citation>
    <scope>NUCLEOTIDE SEQUENCE</scope>
    <source>
        <strain evidence="8">Gbt104par01</strain>
    </source>
</reference>
<dbReference type="Gene3D" id="3.40.50.300">
    <property type="entry name" value="P-loop containing nucleotide triphosphate hydrolases"/>
    <property type="match status" value="1"/>
</dbReference>
<evidence type="ECO:0000256" key="3">
    <source>
        <dbReference type="ARBA" id="ARBA00022705"/>
    </source>
</evidence>
<dbReference type="GO" id="GO:0005524">
    <property type="term" value="F:ATP binding"/>
    <property type="evidence" value="ECO:0007669"/>
    <property type="project" value="UniProtKB-KW"/>
</dbReference>
<dbReference type="PROSITE" id="PS51206">
    <property type="entry name" value="SF3_HELICASE_1"/>
    <property type="match status" value="1"/>
</dbReference>
<dbReference type="InterPro" id="IPR001257">
    <property type="entry name" value="Parvovirus_NS1_helicase"/>
</dbReference>
<dbReference type="GO" id="GO:0006260">
    <property type="term" value="P:DNA replication"/>
    <property type="evidence" value="ECO:0007669"/>
    <property type="project" value="UniProtKB-KW"/>
</dbReference>
<keyword evidence="5" id="KW-0067">ATP-binding</keyword>
<dbReference type="Pfam" id="PF01057">
    <property type="entry name" value="Parvo_NS1"/>
    <property type="match status" value="1"/>
</dbReference>
<evidence type="ECO:0000259" key="7">
    <source>
        <dbReference type="PROSITE" id="PS51206"/>
    </source>
</evidence>
<feature type="domain" description="SF3 helicase" evidence="7">
    <location>
        <begin position="308"/>
        <end position="482"/>
    </location>
</feature>
<proteinExistence type="predicted"/>
<dbReference type="SUPFAM" id="SSF52540">
    <property type="entry name" value="P-loop containing nucleoside triphosphate hydrolases"/>
    <property type="match status" value="1"/>
</dbReference>
<keyword evidence="2" id="KW-1048">Host nucleus</keyword>
<reference evidence="8" key="2">
    <citation type="journal article" date="2022" name="Gigascience">
        <title>Parvovirus dark matter in the cloaca of wild birds.</title>
        <authorList>
            <person name="Dai Z."/>
            <person name="Wang H."/>
            <person name="Wu H."/>
            <person name="Zhang Q."/>
            <person name="Ji L."/>
            <person name="Wang X."/>
            <person name="Shen Q."/>
            <person name="Yang S."/>
            <person name="Ma X."/>
            <person name="Shan T."/>
            <person name="Zhang W."/>
        </authorList>
    </citation>
    <scope>NUCLEOTIDE SEQUENCE</scope>
    <source>
        <strain evidence="8">Gbt104par01</strain>
    </source>
</reference>
<feature type="region of interest" description="Disordered" evidence="6">
    <location>
        <begin position="173"/>
        <end position="202"/>
    </location>
</feature>
<accession>A0A8A4XEK2</accession>
<protein>
    <submittedName>
        <fullName evidence="8">Nonstructural protein 1</fullName>
    </submittedName>
</protein>
<keyword evidence="3" id="KW-0235">DNA replication</keyword>
<dbReference type="InterPro" id="IPR014015">
    <property type="entry name" value="Helicase_SF3_DNA-vir"/>
</dbReference>
<name>A0A8A4XEK2_9VIRU</name>
<evidence type="ECO:0000313" key="8">
    <source>
        <dbReference type="EMBL" id="QTE04090.1"/>
    </source>
</evidence>